<reference evidence="15 16" key="1">
    <citation type="submission" date="2011-08" db="EMBL/GenBank/DDBJ databases">
        <title>The Genome Sequence of Johnsonella ignava ATCC 51276.</title>
        <authorList>
            <consortium name="The Broad Institute Genome Sequencing Platform"/>
            <person name="Earl A."/>
            <person name="Ward D."/>
            <person name="Feldgarden M."/>
            <person name="Gevers D."/>
            <person name="Izard J."/>
            <person name="Blanton J.M."/>
            <person name="Baranova O.V."/>
            <person name="Dewhirst F.E."/>
            <person name="Young S.K."/>
            <person name="Zeng Q."/>
            <person name="Gargeya S."/>
            <person name="Fitzgerald M."/>
            <person name="Haas B."/>
            <person name="Abouelleil A."/>
            <person name="Alvarado L."/>
            <person name="Arachchi H.M."/>
            <person name="Berlin A."/>
            <person name="Brown A."/>
            <person name="Chapman S.B."/>
            <person name="Chen Z."/>
            <person name="Dunbar C."/>
            <person name="Freedman E."/>
            <person name="Gearin G."/>
            <person name="Gellesch M."/>
            <person name="Goldberg J."/>
            <person name="Griggs A."/>
            <person name="Gujja S."/>
            <person name="Heiman D."/>
            <person name="Howarth C."/>
            <person name="Larson L."/>
            <person name="Lui A."/>
            <person name="MacDonald P.J.P."/>
            <person name="Montmayeur A."/>
            <person name="Murphy C."/>
            <person name="Neiman D."/>
            <person name="Pearson M."/>
            <person name="Priest M."/>
            <person name="Roberts A."/>
            <person name="Saif S."/>
            <person name="Shea T."/>
            <person name="Shenoy N."/>
            <person name="Sisk P."/>
            <person name="Stolte C."/>
            <person name="Sykes S."/>
            <person name="Wortman J."/>
            <person name="Nusbaum C."/>
            <person name="Birren B."/>
        </authorList>
    </citation>
    <scope>NUCLEOTIDE SEQUENCE [LARGE SCALE GENOMIC DNA]</scope>
    <source>
        <strain evidence="15 16">ATCC 51276</strain>
    </source>
</reference>
<dbReference type="InterPro" id="IPR003395">
    <property type="entry name" value="RecF/RecN/SMC_N"/>
</dbReference>
<evidence type="ECO:0000313" key="15">
    <source>
        <dbReference type="EMBL" id="EHI54827.1"/>
    </source>
</evidence>
<dbReference type="InterPro" id="IPR001238">
    <property type="entry name" value="DNA-binding_RecF"/>
</dbReference>
<dbReference type="HOGENOM" id="CLU_040267_0_1_9"/>
<proteinExistence type="inferred from homology"/>
<evidence type="ECO:0000256" key="7">
    <source>
        <dbReference type="ARBA" id="ARBA00022763"/>
    </source>
</evidence>
<evidence type="ECO:0000256" key="2">
    <source>
        <dbReference type="ARBA" id="ARBA00008016"/>
    </source>
</evidence>
<dbReference type="Proteomes" id="UP000003011">
    <property type="component" value="Unassembled WGS sequence"/>
</dbReference>
<evidence type="ECO:0000256" key="4">
    <source>
        <dbReference type="ARBA" id="ARBA00022490"/>
    </source>
</evidence>
<dbReference type="GO" id="GO:0006260">
    <property type="term" value="P:DNA replication"/>
    <property type="evidence" value="ECO:0007669"/>
    <property type="project" value="UniProtKB-UniRule"/>
</dbReference>
<dbReference type="GO" id="GO:0009432">
    <property type="term" value="P:SOS response"/>
    <property type="evidence" value="ECO:0007669"/>
    <property type="project" value="UniProtKB-UniRule"/>
</dbReference>
<evidence type="ECO:0000256" key="3">
    <source>
        <dbReference type="ARBA" id="ARBA00020170"/>
    </source>
</evidence>
<keyword evidence="9 12" id="KW-0238">DNA-binding</keyword>
<dbReference type="HAMAP" id="MF_00365">
    <property type="entry name" value="RecF"/>
    <property type="match status" value="1"/>
</dbReference>
<dbReference type="PATRIC" id="fig|679200.3.peg.2137"/>
<keyword evidence="5 12" id="KW-0235">DNA replication</keyword>
<evidence type="ECO:0000256" key="5">
    <source>
        <dbReference type="ARBA" id="ARBA00022705"/>
    </source>
</evidence>
<dbReference type="SUPFAM" id="SSF52540">
    <property type="entry name" value="P-loop containing nucleoside triphosphate hydrolases"/>
    <property type="match status" value="1"/>
</dbReference>
<dbReference type="InterPro" id="IPR027417">
    <property type="entry name" value="P-loop_NTPase"/>
</dbReference>
<keyword evidence="6 12" id="KW-0547">Nucleotide-binding</keyword>
<dbReference type="PANTHER" id="PTHR32182:SF0">
    <property type="entry name" value="DNA REPLICATION AND REPAIR PROTEIN RECF"/>
    <property type="match status" value="1"/>
</dbReference>
<dbReference type="EMBL" id="ACZL01000037">
    <property type="protein sequence ID" value="EHI54827.1"/>
    <property type="molecule type" value="Genomic_DNA"/>
</dbReference>
<dbReference type="GO" id="GO:0005737">
    <property type="term" value="C:cytoplasm"/>
    <property type="evidence" value="ECO:0007669"/>
    <property type="project" value="UniProtKB-SubCell"/>
</dbReference>
<organism evidence="15 16">
    <name type="scientific">Johnsonella ignava ATCC 51276</name>
    <dbReference type="NCBI Taxonomy" id="679200"/>
    <lineage>
        <taxon>Bacteria</taxon>
        <taxon>Bacillati</taxon>
        <taxon>Bacillota</taxon>
        <taxon>Clostridia</taxon>
        <taxon>Lachnospirales</taxon>
        <taxon>Lachnospiraceae</taxon>
        <taxon>Johnsonella</taxon>
    </lineage>
</organism>
<comment type="function">
    <text evidence="12 13">The RecF protein is involved in DNA metabolism; it is required for DNA replication and normal SOS inducibility. RecF binds preferentially to single-stranded, linear DNA. It also seems to bind ATP.</text>
</comment>
<dbReference type="Gene3D" id="1.20.1050.90">
    <property type="entry name" value="RecF/RecN/SMC, N-terminal domain"/>
    <property type="match status" value="1"/>
</dbReference>
<dbReference type="eggNOG" id="COG1195">
    <property type="taxonomic scope" value="Bacteria"/>
</dbReference>
<dbReference type="GO" id="GO:0005524">
    <property type="term" value="F:ATP binding"/>
    <property type="evidence" value="ECO:0007669"/>
    <property type="project" value="UniProtKB-UniRule"/>
</dbReference>
<accession>G5GKD7</accession>
<evidence type="ECO:0000256" key="11">
    <source>
        <dbReference type="ARBA" id="ARBA00023236"/>
    </source>
</evidence>
<dbReference type="AlphaFoldDB" id="G5GKD7"/>
<dbReference type="GO" id="GO:0003697">
    <property type="term" value="F:single-stranded DNA binding"/>
    <property type="evidence" value="ECO:0007669"/>
    <property type="project" value="UniProtKB-UniRule"/>
</dbReference>
<keyword evidence="8 12" id="KW-0067">ATP-binding</keyword>
<comment type="similarity">
    <text evidence="2 12 13">Belongs to the RecF family.</text>
</comment>
<keyword evidence="10 12" id="KW-0234">DNA repair</keyword>
<dbReference type="InterPro" id="IPR042174">
    <property type="entry name" value="RecF_2"/>
</dbReference>
<dbReference type="PROSITE" id="PS00618">
    <property type="entry name" value="RECF_2"/>
    <property type="match status" value="1"/>
</dbReference>
<evidence type="ECO:0000256" key="1">
    <source>
        <dbReference type="ARBA" id="ARBA00004496"/>
    </source>
</evidence>
<comment type="subcellular location">
    <subcellularLocation>
        <location evidence="1 12 13">Cytoplasm</location>
    </subcellularLocation>
</comment>
<evidence type="ECO:0000256" key="8">
    <source>
        <dbReference type="ARBA" id="ARBA00022840"/>
    </source>
</evidence>
<dbReference type="Pfam" id="PF02463">
    <property type="entry name" value="SMC_N"/>
    <property type="match status" value="1"/>
</dbReference>
<evidence type="ECO:0000256" key="12">
    <source>
        <dbReference type="HAMAP-Rule" id="MF_00365"/>
    </source>
</evidence>
<gene>
    <name evidence="12" type="primary">recF</name>
    <name evidence="15" type="ORF">HMPREF9333_02028</name>
</gene>
<protein>
    <recommendedName>
        <fullName evidence="3 12">DNA replication and repair protein RecF</fullName>
    </recommendedName>
</protein>
<dbReference type="InterPro" id="IPR018078">
    <property type="entry name" value="DNA-binding_RecF_CS"/>
</dbReference>
<dbReference type="PANTHER" id="PTHR32182">
    <property type="entry name" value="DNA REPLICATION AND REPAIR PROTEIN RECF"/>
    <property type="match status" value="1"/>
</dbReference>
<keyword evidence="16" id="KW-1185">Reference proteome</keyword>
<evidence type="ECO:0000256" key="10">
    <source>
        <dbReference type="ARBA" id="ARBA00023204"/>
    </source>
</evidence>
<dbReference type="Gene3D" id="3.40.50.300">
    <property type="entry name" value="P-loop containing nucleotide triphosphate hydrolases"/>
    <property type="match status" value="1"/>
</dbReference>
<feature type="domain" description="RecF/RecN/SMC N-terminal" evidence="14">
    <location>
        <begin position="3"/>
        <end position="341"/>
    </location>
</feature>
<evidence type="ECO:0000256" key="6">
    <source>
        <dbReference type="ARBA" id="ARBA00022741"/>
    </source>
</evidence>
<name>G5GKD7_9FIRM</name>
<keyword evidence="7 12" id="KW-0227">DNA damage</keyword>
<evidence type="ECO:0000256" key="9">
    <source>
        <dbReference type="ARBA" id="ARBA00023125"/>
    </source>
</evidence>
<comment type="caution">
    <text evidence="15">The sequence shown here is derived from an EMBL/GenBank/DDBJ whole genome shotgun (WGS) entry which is preliminary data.</text>
</comment>
<dbReference type="NCBIfam" id="TIGR00611">
    <property type="entry name" value="recf"/>
    <property type="match status" value="1"/>
</dbReference>
<evidence type="ECO:0000259" key="14">
    <source>
        <dbReference type="Pfam" id="PF02463"/>
    </source>
</evidence>
<dbReference type="CDD" id="cd03242">
    <property type="entry name" value="ABC_RecF"/>
    <property type="match status" value="1"/>
</dbReference>
<feature type="binding site" evidence="12">
    <location>
        <begin position="30"/>
        <end position="37"/>
    </location>
    <ligand>
        <name>ATP</name>
        <dbReference type="ChEBI" id="CHEBI:30616"/>
    </ligand>
</feature>
<dbReference type="OrthoDB" id="9803889at2"/>
<dbReference type="GO" id="GO:0006302">
    <property type="term" value="P:double-strand break repair"/>
    <property type="evidence" value="ECO:0007669"/>
    <property type="project" value="TreeGrafter"/>
</dbReference>
<dbReference type="RefSeq" id="WP_005541906.1">
    <property type="nucleotide sequence ID" value="NZ_JH378838.1"/>
</dbReference>
<sequence>MIIKSLELKNYRNYKYLELGFDKNINILYGDNAQGKTNILEAVYMAASARSHRASKDRDIIKFGEDEAHIKLFFQKKGSPFKIDMHIKKNKAKGIAVNLVPIKRASELFGMVKIVFFSPEDLNLIKKGPSERRRFIDFELCQLDKLYIKALISYNKALIQRNKLLKDYSKKSEFYDMLDVWDIQLVNFGSIIINLREKFLSDLNCIMPDIHYRLTGKKEVISLHYDKNTSVDNFENMLKKSRETDVRLKMTNVGPHRDDISFLIDSKSENGSLIDLKIYGSQGQQRTAALSLKLAEISLVNKLSGDYPILLLDDVLSELDINRQRQLMSYIDNIQTIITCTGLEDIIKQSFDINRVINIKDGNAYAENIK</sequence>
<evidence type="ECO:0000256" key="13">
    <source>
        <dbReference type="RuleBase" id="RU000578"/>
    </source>
</evidence>
<dbReference type="GO" id="GO:0000731">
    <property type="term" value="P:DNA synthesis involved in DNA repair"/>
    <property type="evidence" value="ECO:0007669"/>
    <property type="project" value="TreeGrafter"/>
</dbReference>
<keyword evidence="11 12" id="KW-0742">SOS response</keyword>
<keyword evidence="4 12" id="KW-0963">Cytoplasm</keyword>
<evidence type="ECO:0000313" key="16">
    <source>
        <dbReference type="Proteomes" id="UP000003011"/>
    </source>
</evidence>
<dbReference type="STRING" id="679200.HMPREF9333_02028"/>